<sequence length="74" mass="8539">MDATEAQIQKSILDYLALRSVLFWRNNTGAYNTEYKGKKRFIRFGFKGSPDIFVVKEGKIYGIEIKTEKGTQND</sequence>
<dbReference type="GO" id="GO:0003676">
    <property type="term" value="F:nucleic acid binding"/>
    <property type="evidence" value="ECO:0007669"/>
    <property type="project" value="InterPro"/>
</dbReference>
<feature type="non-terminal residue" evidence="1">
    <location>
        <position position="74"/>
    </location>
</feature>
<gene>
    <name evidence="1" type="ORF">LCGC14_1903020</name>
</gene>
<name>A0A0F9FVZ7_9ZZZZ</name>
<evidence type="ECO:0000313" key="1">
    <source>
        <dbReference type="EMBL" id="KKL90599.1"/>
    </source>
</evidence>
<comment type="caution">
    <text evidence="1">The sequence shown here is derived from an EMBL/GenBank/DDBJ whole genome shotgun (WGS) entry which is preliminary data.</text>
</comment>
<evidence type="ECO:0008006" key="2">
    <source>
        <dbReference type="Google" id="ProtNLM"/>
    </source>
</evidence>
<dbReference type="InterPro" id="IPR011856">
    <property type="entry name" value="tRNA_endonuc-like_dom_sf"/>
</dbReference>
<organism evidence="1">
    <name type="scientific">marine sediment metagenome</name>
    <dbReference type="NCBI Taxonomy" id="412755"/>
    <lineage>
        <taxon>unclassified sequences</taxon>
        <taxon>metagenomes</taxon>
        <taxon>ecological metagenomes</taxon>
    </lineage>
</organism>
<proteinExistence type="predicted"/>
<dbReference type="AlphaFoldDB" id="A0A0F9FVZ7"/>
<dbReference type="EMBL" id="LAZR01019967">
    <property type="protein sequence ID" value="KKL90599.1"/>
    <property type="molecule type" value="Genomic_DNA"/>
</dbReference>
<protein>
    <recommendedName>
        <fullName evidence="2">VRR-NUC domain-containing protein</fullName>
    </recommendedName>
</protein>
<dbReference type="Gene3D" id="3.40.1350.10">
    <property type="match status" value="1"/>
</dbReference>
<reference evidence="1" key="1">
    <citation type="journal article" date="2015" name="Nature">
        <title>Complex archaea that bridge the gap between prokaryotes and eukaryotes.</title>
        <authorList>
            <person name="Spang A."/>
            <person name="Saw J.H."/>
            <person name="Jorgensen S.L."/>
            <person name="Zaremba-Niedzwiedzka K."/>
            <person name="Martijn J."/>
            <person name="Lind A.E."/>
            <person name="van Eijk R."/>
            <person name="Schleper C."/>
            <person name="Guy L."/>
            <person name="Ettema T.J."/>
        </authorList>
    </citation>
    <scope>NUCLEOTIDE SEQUENCE</scope>
</reference>
<accession>A0A0F9FVZ7</accession>